<evidence type="ECO:0000313" key="2">
    <source>
        <dbReference type="EMBL" id="JAG91732.1"/>
    </source>
</evidence>
<proteinExistence type="evidence at transcript level"/>
<sequence length="106" mass="11494">MQMAHVFALFLSVASVQFLPGDAAPQAQDAQYQDFCAVGASEKMKFLECLKKAIPTLQELLNESGQTPQSLLASICNDNEGENLDDLTDDMANELPAIEQCLAEIS</sequence>
<organism evidence="2">
    <name type="scientific">Amblyomma americanum</name>
    <name type="common">Lone star tick</name>
    <dbReference type="NCBI Taxonomy" id="6943"/>
    <lineage>
        <taxon>Eukaryota</taxon>
        <taxon>Metazoa</taxon>
        <taxon>Ecdysozoa</taxon>
        <taxon>Arthropoda</taxon>
        <taxon>Chelicerata</taxon>
        <taxon>Arachnida</taxon>
        <taxon>Acari</taxon>
        <taxon>Parasitiformes</taxon>
        <taxon>Ixodida</taxon>
        <taxon>Ixodoidea</taxon>
        <taxon>Ixodidae</taxon>
        <taxon>Amblyomminae</taxon>
        <taxon>Amblyomma</taxon>
    </lineage>
</organism>
<evidence type="ECO:0000256" key="1">
    <source>
        <dbReference type="SAM" id="SignalP"/>
    </source>
</evidence>
<feature type="signal peptide" evidence="1">
    <location>
        <begin position="1"/>
        <end position="23"/>
    </location>
</feature>
<protein>
    <submittedName>
        <fullName evidence="2">Putative secreted protein</fullName>
    </submittedName>
</protein>
<name>A0A0C9SCZ3_AMBAM</name>
<reference evidence="2" key="1">
    <citation type="journal article" date="2015" name="PLoS ONE">
        <title>An Insight into the Sialome of the Lone Star Tick, Amblyomma americanum, with a Glimpse on Its Time Dependent Gene Expression.</title>
        <authorList>
            <person name="Karim S."/>
            <person name="Ribeiro J.M."/>
        </authorList>
    </citation>
    <scope>NUCLEOTIDE SEQUENCE</scope>
    <source>
        <tissue evidence="2">Salivary gland</tissue>
    </source>
</reference>
<feature type="chain" id="PRO_5002202752" evidence="1">
    <location>
        <begin position="24"/>
        <end position="106"/>
    </location>
</feature>
<keyword evidence="1" id="KW-0732">Signal</keyword>
<accession>A0A0C9SCZ3</accession>
<dbReference type="EMBL" id="GBZX01001008">
    <property type="protein sequence ID" value="JAG91732.1"/>
    <property type="molecule type" value="mRNA"/>
</dbReference>
<dbReference type="AlphaFoldDB" id="A0A0C9SCZ3"/>